<protein>
    <recommendedName>
        <fullName evidence="1">PIN domain-containing protein</fullName>
    </recommendedName>
</protein>
<sequence>MFQKSKEKKTVVGLAFLYCNIDFRETYIEQKQGETSNDRNDRAIRVAVKWYNDHLKKIEDEENIQVIFLTNDKINKEKALEEGITAYTCEEYIKSLTANPDLLDRLACVSDEGAVSISLEYEDSGLHYHFGNITF</sequence>
<evidence type="ECO:0000313" key="3">
    <source>
        <dbReference type="Proteomes" id="UP000233556"/>
    </source>
</evidence>
<keyword evidence="3" id="KW-1185">Reference proteome</keyword>
<dbReference type="SUPFAM" id="SSF88723">
    <property type="entry name" value="PIN domain-like"/>
    <property type="match status" value="1"/>
</dbReference>
<reference evidence="3" key="2">
    <citation type="submission" date="2017-12" db="EMBL/GenBank/DDBJ databases">
        <title>Genome sequence of the Bar-tailed Godwit (Limosa lapponica baueri).</title>
        <authorList>
            <person name="Lima N.C.B."/>
            <person name="Parody-Merino A.M."/>
            <person name="Battley P.F."/>
            <person name="Fidler A.E."/>
            <person name="Prosdocimi F."/>
        </authorList>
    </citation>
    <scope>NUCLEOTIDE SEQUENCE [LARGE SCALE GENOMIC DNA]</scope>
</reference>
<proteinExistence type="predicted"/>
<evidence type="ECO:0000259" key="1">
    <source>
        <dbReference type="Pfam" id="PF13638"/>
    </source>
</evidence>
<accession>A0A2I0T5S6</accession>
<dbReference type="EMBL" id="KZ518022">
    <property type="protein sequence ID" value="PKU29132.1"/>
    <property type="molecule type" value="Genomic_DNA"/>
</dbReference>
<dbReference type="Gene3D" id="3.40.50.1010">
    <property type="entry name" value="5'-nuclease"/>
    <property type="match status" value="1"/>
</dbReference>
<organism evidence="2 3">
    <name type="scientific">Limosa lapponica baueri</name>
    <dbReference type="NCBI Taxonomy" id="1758121"/>
    <lineage>
        <taxon>Eukaryota</taxon>
        <taxon>Metazoa</taxon>
        <taxon>Chordata</taxon>
        <taxon>Craniata</taxon>
        <taxon>Vertebrata</taxon>
        <taxon>Euteleostomi</taxon>
        <taxon>Archelosauria</taxon>
        <taxon>Archosauria</taxon>
        <taxon>Dinosauria</taxon>
        <taxon>Saurischia</taxon>
        <taxon>Theropoda</taxon>
        <taxon>Coelurosauria</taxon>
        <taxon>Aves</taxon>
        <taxon>Neognathae</taxon>
        <taxon>Neoaves</taxon>
        <taxon>Charadriiformes</taxon>
        <taxon>Scolopacidae</taxon>
        <taxon>Limosa</taxon>
    </lineage>
</organism>
<feature type="domain" description="PIN" evidence="1">
    <location>
        <begin position="31"/>
        <end position="88"/>
    </location>
</feature>
<gene>
    <name evidence="2" type="ORF">llap_20564</name>
</gene>
<reference evidence="3" key="1">
    <citation type="submission" date="2017-11" db="EMBL/GenBank/DDBJ databases">
        <authorList>
            <person name="Lima N.C."/>
            <person name="Parody-Merino A.M."/>
            <person name="Battley P.F."/>
            <person name="Fidler A.E."/>
            <person name="Prosdocimi F."/>
        </authorList>
    </citation>
    <scope>NUCLEOTIDE SEQUENCE [LARGE SCALE GENOMIC DNA]</scope>
</reference>
<dbReference type="Proteomes" id="UP000233556">
    <property type="component" value="Unassembled WGS sequence"/>
</dbReference>
<dbReference type="Pfam" id="PF13638">
    <property type="entry name" value="PIN_4"/>
    <property type="match status" value="1"/>
</dbReference>
<dbReference type="InterPro" id="IPR029060">
    <property type="entry name" value="PIN-like_dom_sf"/>
</dbReference>
<dbReference type="AlphaFoldDB" id="A0A2I0T5S6"/>
<dbReference type="OrthoDB" id="372421at2759"/>
<dbReference type="InterPro" id="IPR002716">
    <property type="entry name" value="PIN_dom"/>
</dbReference>
<name>A0A2I0T5S6_LIMLA</name>
<evidence type="ECO:0000313" key="2">
    <source>
        <dbReference type="EMBL" id="PKU29132.1"/>
    </source>
</evidence>